<sequence>MPDVALELQTAKILERPLGQALRFDAQFACALLQEVAGQQRDVLAPFAQRRQADADDVQAMEEILAEQPVLDPAFQVLVGRGDDADVGLDRRMPANPVEVSVRQHAQQAGL</sequence>
<protein>
    <submittedName>
        <fullName evidence="2">Uncharacterized protein</fullName>
    </submittedName>
</protein>
<evidence type="ECO:0000313" key="2">
    <source>
        <dbReference type="EMBL" id="MPN53112.1"/>
    </source>
</evidence>
<evidence type="ECO:0000256" key="1">
    <source>
        <dbReference type="SAM" id="MobiDB-lite"/>
    </source>
</evidence>
<dbReference type="EMBL" id="VSSQ01119912">
    <property type="protein sequence ID" value="MPN53112.1"/>
    <property type="molecule type" value="Genomic_DNA"/>
</dbReference>
<dbReference type="AntiFam" id="ANF00077">
    <property type="entry name" value="Shadow ORF (opposite AtoC)"/>
</dbReference>
<feature type="region of interest" description="Disordered" evidence="1">
    <location>
        <begin position="88"/>
        <end position="111"/>
    </location>
</feature>
<name>A0A645IQF1_9ZZZZ</name>
<proteinExistence type="predicted"/>
<accession>A0A645IQF1</accession>
<organism evidence="2">
    <name type="scientific">bioreactor metagenome</name>
    <dbReference type="NCBI Taxonomy" id="1076179"/>
    <lineage>
        <taxon>unclassified sequences</taxon>
        <taxon>metagenomes</taxon>
        <taxon>ecological metagenomes</taxon>
    </lineage>
</organism>
<dbReference type="AntiFam" id="ANF00203">
    <property type="entry name" value="Shadow ORF (opposite algB)"/>
</dbReference>
<comment type="caution">
    <text evidence="2">The sequence shown here is derived from an EMBL/GenBank/DDBJ whole genome shotgun (WGS) entry which is preliminary data.</text>
</comment>
<reference evidence="2" key="1">
    <citation type="submission" date="2019-08" db="EMBL/GenBank/DDBJ databases">
        <authorList>
            <person name="Kucharzyk K."/>
            <person name="Murdoch R.W."/>
            <person name="Higgins S."/>
            <person name="Loffler F."/>
        </authorList>
    </citation>
    <scope>NUCLEOTIDE SEQUENCE</scope>
</reference>
<gene>
    <name evidence="2" type="ORF">SDC9_200776</name>
</gene>
<dbReference type="AlphaFoldDB" id="A0A645IQF1"/>